<gene>
    <name evidence="5" type="ORF">TVAG_291690</name>
</gene>
<dbReference type="CDD" id="cd05833">
    <property type="entry name" value="Ribosomal_P2"/>
    <property type="match status" value="1"/>
</dbReference>
<evidence type="ECO:0008006" key="7">
    <source>
        <dbReference type="Google" id="ProtNLM"/>
    </source>
</evidence>
<dbReference type="VEuPathDB" id="TrichDB:TVAG_291690"/>
<dbReference type="GO" id="GO:0003735">
    <property type="term" value="F:structural constituent of ribosome"/>
    <property type="evidence" value="ECO:0007669"/>
    <property type="project" value="InterPro"/>
</dbReference>
<dbReference type="RefSeq" id="XP_001329440.1">
    <property type="nucleotide sequence ID" value="XM_001329405.1"/>
</dbReference>
<dbReference type="GO" id="GO:0022625">
    <property type="term" value="C:cytosolic large ribosomal subunit"/>
    <property type="evidence" value="ECO:0007669"/>
    <property type="project" value="InterPro"/>
</dbReference>
<reference evidence="5" key="2">
    <citation type="journal article" date="2007" name="Science">
        <title>Draft genome sequence of the sexually transmitted pathogen Trichomonas vaginalis.</title>
        <authorList>
            <person name="Carlton J.M."/>
            <person name="Hirt R.P."/>
            <person name="Silva J.C."/>
            <person name="Delcher A.L."/>
            <person name="Schatz M."/>
            <person name="Zhao Q."/>
            <person name="Wortman J.R."/>
            <person name="Bidwell S.L."/>
            <person name="Alsmark U.C.M."/>
            <person name="Besteiro S."/>
            <person name="Sicheritz-Ponten T."/>
            <person name="Noel C.J."/>
            <person name="Dacks J.B."/>
            <person name="Foster P.G."/>
            <person name="Simillion C."/>
            <person name="Van de Peer Y."/>
            <person name="Miranda-Saavedra D."/>
            <person name="Barton G.J."/>
            <person name="Westrop G.D."/>
            <person name="Mueller S."/>
            <person name="Dessi D."/>
            <person name="Fiori P.L."/>
            <person name="Ren Q."/>
            <person name="Paulsen I."/>
            <person name="Zhang H."/>
            <person name="Bastida-Corcuera F.D."/>
            <person name="Simoes-Barbosa A."/>
            <person name="Brown M.T."/>
            <person name="Hayes R.D."/>
            <person name="Mukherjee M."/>
            <person name="Okumura C.Y."/>
            <person name="Schneider R."/>
            <person name="Smith A.J."/>
            <person name="Vanacova S."/>
            <person name="Villalvazo M."/>
            <person name="Haas B.J."/>
            <person name="Pertea M."/>
            <person name="Feldblyum T.V."/>
            <person name="Utterback T.R."/>
            <person name="Shu C.L."/>
            <person name="Osoegawa K."/>
            <person name="de Jong P.J."/>
            <person name="Hrdy I."/>
            <person name="Horvathova L."/>
            <person name="Zubacova Z."/>
            <person name="Dolezal P."/>
            <person name="Malik S.B."/>
            <person name="Logsdon J.M. Jr."/>
            <person name="Henze K."/>
            <person name="Gupta A."/>
            <person name="Wang C.C."/>
            <person name="Dunne R.L."/>
            <person name="Upcroft J.A."/>
            <person name="Upcroft P."/>
            <person name="White O."/>
            <person name="Salzberg S.L."/>
            <person name="Tang P."/>
            <person name="Chiu C.-H."/>
            <person name="Lee Y.-S."/>
            <person name="Embley T.M."/>
            <person name="Coombs G.H."/>
            <person name="Mottram J.C."/>
            <person name="Tachezy J."/>
            <person name="Fraser-Liggett C.M."/>
            <person name="Johnson P.J."/>
        </authorList>
    </citation>
    <scope>NUCLEOTIDE SEQUENCE [LARGE SCALE GENOMIC DNA]</scope>
    <source>
        <strain evidence="5">G3</strain>
    </source>
</reference>
<proteinExistence type="inferred from homology"/>
<dbReference type="EMBL" id="DS113233">
    <property type="protein sequence ID" value="EAY17217.1"/>
    <property type="molecule type" value="Genomic_DNA"/>
</dbReference>
<dbReference type="OMA" id="MKVIASY"/>
<dbReference type="Proteomes" id="UP000001542">
    <property type="component" value="Unassembled WGS sequence"/>
</dbReference>
<dbReference type="OrthoDB" id="1227494at2759"/>
<dbReference type="KEGG" id="tva:4775233"/>
<accession>A2DQV0</accession>
<feature type="compositionally biased region" description="Basic and acidic residues" evidence="4">
    <location>
        <begin position="84"/>
        <end position="94"/>
    </location>
</feature>
<feature type="region of interest" description="Disordered" evidence="4">
    <location>
        <begin position="78"/>
        <end position="107"/>
    </location>
</feature>
<evidence type="ECO:0000256" key="3">
    <source>
        <dbReference type="ARBA" id="ARBA00023274"/>
    </source>
</evidence>
<dbReference type="STRING" id="5722.A2DQV0"/>
<dbReference type="PANTHER" id="PTHR21141:SF5">
    <property type="entry name" value="LARGE RIBOSOMAL SUBUNIT PROTEIN P2"/>
    <property type="match status" value="1"/>
</dbReference>
<dbReference type="PANTHER" id="PTHR21141">
    <property type="entry name" value="60S ACIDIC RIBOSOMAL PROTEIN FAMILY MEMBER"/>
    <property type="match status" value="1"/>
</dbReference>
<dbReference type="GO" id="GO:0002182">
    <property type="term" value="P:cytoplasmic translational elongation"/>
    <property type="evidence" value="ECO:0007669"/>
    <property type="project" value="InterPro"/>
</dbReference>
<evidence type="ECO:0000256" key="2">
    <source>
        <dbReference type="ARBA" id="ARBA00022980"/>
    </source>
</evidence>
<dbReference type="HAMAP" id="MF_01478">
    <property type="entry name" value="Ribosomal_L12_arch"/>
    <property type="match status" value="1"/>
</dbReference>
<keyword evidence="6" id="KW-1185">Reference proteome</keyword>
<name>A2DQV0_TRIV3</name>
<keyword evidence="3" id="KW-0687">Ribonucleoprotein</keyword>
<evidence type="ECO:0000313" key="6">
    <source>
        <dbReference type="Proteomes" id="UP000001542"/>
    </source>
</evidence>
<dbReference type="InterPro" id="IPR038716">
    <property type="entry name" value="P1/P2_N_sf"/>
</dbReference>
<dbReference type="InterPro" id="IPR027534">
    <property type="entry name" value="Ribosomal_P1/P2"/>
</dbReference>
<dbReference type="Pfam" id="PF00428">
    <property type="entry name" value="Ribosomal_60s"/>
    <property type="match status" value="1"/>
</dbReference>
<keyword evidence="2" id="KW-0689">Ribosomal protein</keyword>
<sequence length="107" mass="10871">MKYVAAYLLAIAGGNNTPSAADVKAILESVGAAVDEQKLNHVIAKFEGKNVEELIEEGAKKMISTGAAVAAAPAAGAAGAAAEEAPKEEAKEEEPAAPLDLGDMFDF</sequence>
<organism evidence="5 6">
    <name type="scientific">Trichomonas vaginalis (strain ATCC PRA-98 / G3)</name>
    <dbReference type="NCBI Taxonomy" id="412133"/>
    <lineage>
        <taxon>Eukaryota</taxon>
        <taxon>Metamonada</taxon>
        <taxon>Parabasalia</taxon>
        <taxon>Trichomonadida</taxon>
        <taxon>Trichomonadidae</taxon>
        <taxon>Trichomonas</taxon>
    </lineage>
</organism>
<dbReference type="eggNOG" id="KOG3449">
    <property type="taxonomic scope" value="Eukaryota"/>
</dbReference>
<dbReference type="AlphaFoldDB" id="A2DQV0"/>
<evidence type="ECO:0000256" key="1">
    <source>
        <dbReference type="ARBA" id="ARBA00005436"/>
    </source>
</evidence>
<dbReference type="FunFam" id="1.10.10.1410:FF:000002">
    <property type="entry name" value="60S acidic ribosomal protein P2"/>
    <property type="match status" value="1"/>
</dbReference>
<dbReference type="VEuPathDB" id="TrichDB:TVAGG3_0936910"/>
<dbReference type="InParanoid" id="A2DQV0"/>
<reference evidence="5" key="1">
    <citation type="submission" date="2006-10" db="EMBL/GenBank/DDBJ databases">
        <authorList>
            <person name="Amadeo P."/>
            <person name="Zhao Q."/>
            <person name="Wortman J."/>
            <person name="Fraser-Liggett C."/>
            <person name="Carlton J."/>
        </authorList>
    </citation>
    <scope>NUCLEOTIDE SEQUENCE</scope>
    <source>
        <strain evidence="5">G3</strain>
    </source>
</reference>
<dbReference type="Gene3D" id="1.10.10.1410">
    <property type="match status" value="1"/>
</dbReference>
<dbReference type="FunCoup" id="A2DQV0">
    <property type="interactions" value="564"/>
</dbReference>
<evidence type="ECO:0000313" key="5">
    <source>
        <dbReference type="EMBL" id="EAY17217.1"/>
    </source>
</evidence>
<evidence type="ECO:0000256" key="4">
    <source>
        <dbReference type="SAM" id="MobiDB-lite"/>
    </source>
</evidence>
<comment type="similarity">
    <text evidence="1">Belongs to the eukaryotic ribosomal protein P1/P2 family.</text>
</comment>
<protein>
    <recommendedName>
        <fullName evidence="7">60S acidic ribosomal protein P2</fullName>
    </recommendedName>
</protein>
<dbReference type="InterPro" id="IPR044076">
    <property type="entry name" value="Ribosomal_P2"/>
</dbReference>